<keyword evidence="6" id="KW-0769">Symport</keyword>
<evidence type="ECO:0000256" key="13">
    <source>
        <dbReference type="ARBA" id="ARBA00023180"/>
    </source>
</evidence>
<comment type="catalytic activity">
    <reaction evidence="24">
        <text>glycine(in) + Na(+)(in) = glycine(out) + Na(+)(out)</text>
        <dbReference type="Rhea" id="RHEA:68228"/>
        <dbReference type="ChEBI" id="CHEBI:29101"/>
        <dbReference type="ChEBI" id="CHEBI:57305"/>
    </reaction>
    <physiologicalReaction direction="right-to-left" evidence="24">
        <dbReference type="Rhea" id="RHEA:68230"/>
    </physiologicalReaction>
</comment>
<dbReference type="AlphaFoldDB" id="A0A3B4CS65"/>
<evidence type="ECO:0000256" key="2">
    <source>
        <dbReference type="ARBA" id="ARBA00008066"/>
    </source>
</evidence>
<comment type="catalytic activity">
    <reaction evidence="15">
        <text>L-threonine(in) + Na(+)(in) = L-threonine(out) + Na(+)(out)</text>
        <dbReference type="Rhea" id="RHEA:69999"/>
        <dbReference type="ChEBI" id="CHEBI:29101"/>
        <dbReference type="ChEBI" id="CHEBI:57926"/>
    </reaction>
    <physiologicalReaction direction="right-to-left" evidence="15">
        <dbReference type="Rhea" id="RHEA:70001"/>
    </physiologicalReaction>
</comment>
<comment type="catalytic activity">
    <reaction evidence="18">
        <text>L-asparagine(in) + Na(+)(in) = L-asparagine(out) + Na(+)(out)</text>
        <dbReference type="Rhea" id="RHEA:71383"/>
        <dbReference type="ChEBI" id="CHEBI:29101"/>
        <dbReference type="ChEBI" id="CHEBI:58048"/>
    </reaction>
    <physiologicalReaction direction="right-to-left" evidence="18">
        <dbReference type="Rhea" id="RHEA:71385"/>
    </physiologicalReaction>
</comment>
<feature type="transmembrane region" description="Helical" evidence="32">
    <location>
        <begin position="49"/>
        <end position="66"/>
    </location>
</feature>
<keyword evidence="5 32" id="KW-0812">Transmembrane</keyword>
<evidence type="ECO:0000256" key="21">
    <source>
        <dbReference type="ARBA" id="ARBA00036194"/>
    </source>
</evidence>
<comment type="similarity">
    <text evidence="2">Belongs to the amino acid/polyamine transporter 2 family.</text>
</comment>
<dbReference type="Pfam" id="PF01490">
    <property type="entry name" value="Aa_trans"/>
    <property type="match status" value="1"/>
</dbReference>
<dbReference type="Ensembl" id="ENSPNAT00000021247.2">
    <property type="protein sequence ID" value="ENSPNAP00000013596.2"/>
    <property type="gene ID" value="ENSPNAG00000019480.2"/>
</dbReference>
<keyword evidence="14" id="KW-0739">Sodium transport</keyword>
<evidence type="ECO:0000256" key="29">
    <source>
        <dbReference type="ARBA" id="ARBA00041916"/>
    </source>
</evidence>
<feature type="transmembrane region" description="Helical" evidence="32">
    <location>
        <begin position="104"/>
        <end position="122"/>
    </location>
</feature>
<evidence type="ECO:0000256" key="31">
    <source>
        <dbReference type="ARBA" id="ARBA00042868"/>
    </source>
</evidence>
<evidence type="ECO:0000256" key="22">
    <source>
        <dbReference type="ARBA" id="ARBA00036201"/>
    </source>
</evidence>
<comment type="catalytic activity">
    <reaction evidence="25">
        <text>L-serine(in) + Na(+)(in) = L-serine(out) + Na(+)(out)</text>
        <dbReference type="Rhea" id="RHEA:29575"/>
        <dbReference type="ChEBI" id="CHEBI:29101"/>
        <dbReference type="ChEBI" id="CHEBI:33384"/>
    </reaction>
    <physiologicalReaction direction="right-to-left" evidence="25">
        <dbReference type="Rhea" id="RHEA:29577"/>
    </physiologicalReaction>
</comment>
<keyword evidence="13" id="KW-0325">Glycoprotein</keyword>
<evidence type="ECO:0000256" key="30">
    <source>
        <dbReference type="ARBA" id="ARBA00042516"/>
    </source>
</evidence>
<accession>A0A3B4CS65</accession>
<protein>
    <recommendedName>
        <fullName evidence="26">Sodium-coupled neutral amino acid symporter 2</fullName>
    </recommendedName>
    <alternativeName>
        <fullName evidence="30">Amino acid transporter A2</fullName>
    </alternativeName>
    <alternativeName>
        <fullName evidence="31">Solute carrier family 38 member 2</fullName>
    </alternativeName>
    <alternativeName>
        <fullName evidence="28">System A amino acid transporter 2</fullName>
    </alternativeName>
    <alternativeName>
        <fullName evidence="29">System A transporter 1</fullName>
    </alternativeName>
    <alternativeName>
        <fullName evidence="27">System N amino acid transporter 2</fullName>
    </alternativeName>
</protein>
<reference evidence="34" key="3">
    <citation type="submission" date="2025-09" db="UniProtKB">
        <authorList>
            <consortium name="Ensembl"/>
        </authorList>
    </citation>
    <scope>IDENTIFICATION</scope>
</reference>
<reference evidence="34 35" key="1">
    <citation type="submission" date="2020-10" db="EMBL/GenBank/DDBJ databases">
        <title>Pygocentrus nattereri (red-bellied piranha) genome, fPygNat1, primary haplotype.</title>
        <authorList>
            <person name="Myers G."/>
            <person name="Meyer A."/>
            <person name="Karagic N."/>
            <person name="Pippel M."/>
            <person name="Winkler S."/>
            <person name="Tracey A."/>
            <person name="Wood J."/>
            <person name="Formenti G."/>
            <person name="Howe K."/>
            <person name="Fedrigo O."/>
            <person name="Jarvis E.D."/>
        </authorList>
    </citation>
    <scope>NUCLEOTIDE SEQUENCE [LARGE SCALE GENOMIC DNA]</scope>
</reference>
<evidence type="ECO:0000256" key="16">
    <source>
        <dbReference type="ARBA" id="ARBA00035911"/>
    </source>
</evidence>
<evidence type="ECO:0000256" key="24">
    <source>
        <dbReference type="ARBA" id="ARBA00036564"/>
    </source>
</evidence>
<dbReference type="PANTHER" id="PTHR22950:SF207">
    <property type="entry name" value="SODIUM-COUPLED NEUTRAL AMINO ACID SYMPORTER 2"/>
    <property type="match status" value="1"/>
</dbReference>
<feature type="transmembrane region" description="Helical" evidence="32">
    <location>
        <begin position="142"/>
        <end position="162"/>
    </location>
</feature>
<evidence type="ECO:0000256" key="1">
    <source>
        <dbReference type="ARBA" id="ARBA00004651"/>
    </source>
</evidence>
<dbReference type="GO" id="GO:0015186">
    <property type="term" value="F:L-glutamine transmembrane transporter activity"/>
    <property type="evidence" value="ECO:0007669"/>
    <property type="project" value="TreeGrafter"/>
</dbReference>
<evidence type="ECO:0000256" key="32">
    <source>
        <dbReference type="SAM" id="Phobius"/>
    </source>
</evidence>
<comment type="catalytic activity">
    <reaction evidence="20">
        <text>L-leucine(in) + Na(+)(in) = L-leucine(out) + Na(+)(out)</text>
        <dbReference type="Rhea" id="RHEA:29263"/>
        <dbReference type="ChEBI" id="CHEBI:29101"/>
        <dbReference type="ChEBI" id="CHEBI:57427"/>
    </reaction>
    <physiologicalReaction direction="right-to-left" evidence="20">
        <dbReference type="Rhea" id="RHEA:29265"/>
    </physiologicalReaction>
</comment>
<comment type="subcellular location">
    <subcellularLocation>
        <location evidence="1">Cell membrane</location>
        <topology evidence="1">Multi-pass membrane protein</topology>
    </subcellularLocation>
</comment>
<evidence type="ECO:0000256" key="7">
    <source>
        <dbReference type="ARBA" id="ARBA00022970"/>
    </source>
</evidence>
<evidence type="ECO:0000256" key="4">
    <source>
        <dbReference type="ARBA" id="ARBA00022475"/>
    </source>
</evidence>
<keyword evidence="7" id="KW-0029">Amino-acid transport</keyword>
<dbReference type="GO" id="GO:0015293">
    <property type="term" value="F:symporter activity"/>
    <property type="evidence" value="ECO:0007669"/>
    <property type="project" value="UniProtKB-KW"/>
</dbReference>
<dbReference type="GeneTree" id="ENSGT00940000155486"/>
<evidence type="ECO:0000256" key="23">
    <source>
        <dbReference type="ARBA" id="ARBA00036231"/>
    </source>
</evidence>
<reference evidence="34" key="2">
    <citation type="submission" date="2025-08" db="UniProtKB">
        <authorList>
            <consortium name="Ensembl"/>
        </authorList>
    </citation>
    <scope>IDENTIFICATION</scope>
</reference>
<evidence type="ECO:0000256" key="3">
    <source>
        <dbReference type="ARBA" id="ARBA00022448"/>
    </source>
</evidence>
<organism evidence="34 35">
    <name type="scientific">Pygocentrus nattereri</name>
    <name type="common">Red-bellied piranha</name>
    <dbReference type="NCBI Taxonomy" id="42514"/>
    <lineage>
        <taxon>Eukaryota</taxon>
        <taxon>Metazoa</taxon>
        <taxon>Chordata</taxon>
        <taxon>Craniata</taxon>
        <taxon>Vertebrata</taxon>
        <taxon>Euteleostomi</taxon>
        <taxon>Actinopterygii</taxon>
        <taxon>Neopterygii</taxon>
        <taxon>Teleostei</taxon>
        <taxon>Ostariophysi</taxon>
        <taxon>Characiformes</taxon>
        <taxon>Characoidei</taxon>
        <taxon>Pygocentrus</taxon>
    </lineage>
</organism>
<keyword evidence="3" id="KW-0813">Transport</keyword>
<evidence type="ECO:0000256" key="27">
    <source>
        <dbReference type="ARBA" id="ARBA00041835"/>
    </source>
</evidence>
<keyword evidence="10" id="KW-0406">Ion transport</keyword>
<keyword evidence="11 32" id="KW-0472">Membrane</keyword>
<evidence type="ECO:0000256" key="5">
    <source>
        <dbReference type="ARBA" id="ARBA00022692"/>
    </source>
</evidence>
<comment type="catalytic activity">
    <reaction evidence="16">
        <text>L-alanine(in) + Na(+)(in) = L-alanine(out) + Na(+)(out)</text>
        <dbReference type="Rhea" id="RHEA:29283"/>
        <dbReference type="ChEBI" id="CHEBI:29101"/>
        <dbReference type="ChEBI" id="CHEBI:57972"/>
    </reaction>
    <physiologicalReaction direction="right-to-left" evidence="16">
        <dbReference type="Rhea" id="RHEA:29285"/>
    </physiologicalReaction>
</comment>
<evidence type="ECO:0000256" key="19">
    <source>
        <dbReference type="ARBA" id="ARBA00036104"/>
    </source>
</evidence>
<keyword evidence="35" id="KW-1185">Reference proteome</keyword>
<evidence type="ECO:0000256" key="17">
    <source>
        <dbReference type="ARBA" id="ARBA00035969"/>
    </source>
</evidence>
<keyword evidence="9" id="KW-0915">Sodium</keyword>
<evidence type="ECO:0000256" key="14">
    <source>
        <dbReference type="ARBA" id="ARBA00023201"/>
    </source>
</evidence>
<comment type="catalytic activity">
    <reaction evidence="22">
        <text>L-proline(in) + Na(+)(in) = L-proline(out) + Na(+)(out)</text>
        <dbReference type="Rhea" id="RHEA:28967"/>
        <dbReference type="ChEBI" id="CHEBI:29101"/>
        <dbReference type="ChEBI" id="CHEBI:60039"/>
    </reaction>
    <physiologicalReaction direction="right-to-left" evidence="22">
        <dbReference type="Rhea" id="RHEA:28969"/>
    </physiologicalReaction>
</comment>
<dbReference type="InterPro" id="IPR013057">
    <property type="entry name" value="AA_transpt_TM"/>
</dbReference>
<proteinExistence type="inferred from homology"/>
<dbReference type="Proteomes" id="UP001501920">
    <property type="component" value="Chromosome 11"/>
</dbReference>
<comment type="catalytic activity">
    <reaction evidence="19">
        <text>L-methionine(in) + Na(+)(in) = L-methionine(out) + Na(+)(out)</text>
        <dbReference type="Rhea" id="RHEA:68240"/>
        <dbReference type="ChEBI" id="CHEBI:29101"/>
        <dbReference type="ChEBI" id="CHEBI:57844"/>
    </reaction>
    <physiologicalReaction direction="right-to-left" evidence="19">
        <dbReference type="Rhea" id="RHEA:68242"/>
    </physiologicalReaction>
</comment>
<evidence type="ECO:0000256" key="26">
    <source>
        <dbReference type="ARBA" id="ARBA00039205"/>
    </source>
</evidence>
<keyword evidence="12" id="KW-1015">Disulfide bond</keyword>
<dbReference type="GO" id="GO:0006814">
    <property type="term" value="P:sodium ion transport"/>
    <property type="evidence" value="ECO:0007669"/>
    <property type="project" value="UniProtKB-KW"/>
</dbReference>
<keyword evidence="4" id="KW-1003">Cell membrane</keyword>
<sequence length="286" mass="32338">NENPEPMVCESSRLSQEGRRRRFNLHLCISCGTMAHHIYYNSSPHAEDISLLCMVFFLIVVIYKMFQIPCPLPLDVINMTVNSTVAQMNSTVCMPKYFFFNSQTVYAVPILTFAFVCHPAILPMYEELRDRSRMKMQNVANVSFFAMFVMYLLAALFGYLTFNNAVESELLHTYSKVYRFDVVLLIVRLAVLTAVTLSVPVVLFPIRTSVNHLLCASRVQLSGVNVFVIFESMMSVQKIGAAVFLASGFIVIGRLRNWSRGRPVPKDGKSSQVTSDSLLLPQIDAY</sequence>
<evidence type="ECO:0000256" key="8">
    <source>
        <dbReference type="ARBA" id="ARBA00022989"/>
    </source>
</evidence>
<evidence type="ECO:0000256" key="9">
    <source>
        <dbReference type="ARBA" id="ARBA00023053"/>
    </source>
</evidence>
<evidence type="ECO:0000256" key="12">
    <source>
        <dbReference type="ARBA" id="ARBA00023157"/>
    </source>
</evidence>
<feature type="transmembrane region" description="Helical" evidence="32">
    <location>
        <begin position="182"/>
        <end position="206"/>
    </location>
</feature>
<dbReference type="PANTHER" id="PTHR22950">
    <property type="entry name" value="AMINO ACID TRANSPORTER"/>
    <property type="match status" value="1"/>
</dbReference>
<evidence type="ECO:0000256" key="28">
    <source>
        <dbReference type="ARBA" id="ARBA00041859"/>
    </source>
</evidence>
<evidence type="ECO:0000256" key="25">
    <source>
        <dbReference type="ARBA" id="ARBA00036787"/>
    </source>
</evidence>
<evidence type="ECO:0000256" key="11">
    <source>
        <dbReference type="ARBA" id="ARBA00023136"/>
    </source>
</evidence>
<evidence type="ECO:0000256" key="15">
    <source>
        <dbReference type="ARBA" id="ARBA00035810"/>
    </source>
</evidence>
<evidence type="ECO:0000256" key="18">
    <source>
        <dbReference type="ARBA" id="ARBA00036092"/>
    </source>
</evidence>
<dbReference type="GO" id="GO:0005886">
    <property type="term" value="C:plasma membrane"/>
    <property type="evidence" value="ECO:0007669"/>
    <property type="project" value="UniProtKB-SubCell"/>
</dbReference>
<name>A0A3B4CS65_PYGNA</name>
<dbReference type="STRING" id="42514.ENSPNAP00000013596"/>
<feature type="domain" description="Amino acid transporter transmembrane" evidence="33">
    <location>
        <begin position="48"/>
        <end position="217"/>
    </location>
</feature>
<feature type="transmembrane region" description="Helical" evidence="32">
    <location>
        <begin position="236"/>
        <end position="255"/>
    </location>
</feature>
<evidence type="ECO:0000313" key="35">
    <source>
        <dbReference type="Proteomes" id="UP001501920"/>
    </source>
</evidence>
<evidence type="ECO:0000256" key="6">
    <source>
        <dbReference type="ARBA" id="ARBA00022847"/>
    </source>
</evidence>
<evidence type="ECO:0000256" key="20">
    <source>
        <dbReference type="ARBA" id="ARBA00036115"/>
    </source>
</evidence>
<comment type="catalytic activity">
    <reaction evidence="23">
        <text>L-histidine(in) + Na(+)(in) = L-histidine(out) + Na(+)(out)</text>
        <dbReference type="Rhea" id="RHEA:71583"/>
        <dbReference type="ChEBI" id="CHEBI:29101"/>
        <dbReference type="ChEBI" id="CHEBI:57595"/>
    </reaction>
    <physiologicalReaction direction="right-to-left" evidence="23">
        <dbReference type="Rhea" id="RHEA:71585"/>
    </physiologicalReaction>
</comment>
<keyword evidence="8 32" id="KW-1133">Transmembrane helix</keyword>
<evidence type="ECO:0000259" key="33">
    <source>
        <dbReference type="Pfam" id="PF01490"/>
    </source>
</evidence>
<comment type="catalytic activity">
    <reaction evidence="17">
        <text>L-glutamine(in) + Na(+)(in) = L-glutamine(out) + Na(+)(out)</text>
        <dbReference type="Rhea" id="RHEA:68236"/>
        <dbReference type="ChEBI" id="CHEBI:29101"/>
        <dbReference type="ChEBI" id="CHEBI:58359"/>
    </reaction>
    <physiologicalReaction direction="right-to-left" evidence="17">
        <dbReference type="Rhea" id="RHEA:68238"/>
    </physiologicalReaction>
</comment>
<evidence type="ECO:0000313" key="34">
    <source>
        <dbReference type="Ensembl" id="ENSPNAP00000013596.2"/>
    </source>
</evidence>
<evidence type="ECO:0000256" key="10">
    <source>
        <dbReference type="ARBA" id="ARBA00023065"/>
    </source>
</evidence>
<comment type="catalytic activity">
    <reaction evidence="21">
        <text>L-phenylalanine(in) + Na(+)(in) = L-phenylalanine(out) + Na(+)(out)</text>
        <dbReference type="Rhea" id="RHEA:68244"/>
        <dbReference type="ChEBI" id="CHEBI:29101"/>
        <dbReference type="ChEBI" id="CHEBI:58095"/>
    </reaction>
    <physiologicalReaction direction="right-to-left" evidence="21">
        <dbReference type="Rhea" id="RHEA:68246"/>
    </physiologicalReaction>
</comment>